<reference evidence="2" key="1">
    <citation type="journal article" date="2014" name="Front. Microbiol.">
        <title>High frequency of phylogenetically diverse reductive dehalogenase-homologous genes in deep subseafloor sedimentary metagenomes.</title>
        <authorList>
            <person name="Kawai M."/>
            <person name="Futagami T."/>
            <person name="Toyoda A."/>
            <person name="Takaki Y."/>
            <person name="Nishi S."/>
            <person name="Hori S."/>
            <person name="Arai W."/>
            <person name="Tsubouchi T."/>
            <person name="Morono Y."/>
            <person name="Uchiyama I."/>
            <person name="Ito T."/>
            <person name="Fujiyama A."/>
            <person name="Inagaki F."/>
            <person name="Takami H."/>
        </authorList>
    </citation>
    <scope>NUCLEOTIDE SEQUENCE</scope>
    <source>
        <strain evidence="2">Expedition CK06-06</strain>
    </source>
</reference>
<gene>
    <name evidence="2" type="ORF">S01H1_40207</name>
</gene>
<organism evidence="2">
    <name type="scientific">marine sediment metagenome</name>
    <dbReference type="NCBI Taxonomy" id="412755"/>
    <lineage>
        <taxon>unclassified sequences</taxon>
        <taxon>metagenomes</taxon>
        <taxon>ecological metagenomes</taxon>
    </lineage>
</organism>
<feature type="coiled-coil region" evidence="1">
    <location>
        <begin position="21"/>
        <end position="48"/>
    </location>
</feature>
<evidence type="ECO:0000256" key="1">
    <source>
        <dbReference type="SAM" id="Coils"/>
    </source>
</evidence>
<sequence length="51" mass="6039">MGRLLLLILSGAVVYSYLKQRKEFFDKAEEFNKDAMELRREREEKASAKET</sequence>
<keyword evidence="1" id="KW-0175">Coiled coil</keyword>
<proteinExistence type="predicted"/>
<protein>
    <submittedName>
        <fullName evidence="2">Uncharacterized protein</fullName>
    </submittedName>
</protein>
<name>X0VUE5_9ZZZZ</name>
<evidence type="ECO:0000313" key="2">
    <source>
        <dbReference type="EMBL" id="GAG04171.1"/>
    </source>
</evidence>
<comment type="caution">
    <text evidence="2">The sequence shown here is derived from an EMBL/GenBank/DDBJ whole genome shotgun (WGS) entry which is preliminary data.</text>
</comment>
<accession>X0VUE5</accession>
<dbReference type="AlphaFoldDB" id="X0VUE5"/>
<dbReference type="EMBL" id="BARS01025439">
    <property type="protein sequence ID" value="GAG04171.1"/>
    <property type="molecule type" value="Genomic_DNA"/>
</dbReference>